<evidence type="ECO:0000313" key="1">
    <source>
        <dbReference type="EMBL" id="OGI90196.1"/>
    </source>
</evidence>
<gene>
    <name evidence="1" type="ORF">A2911_02205</name>
</gene>
<name>A0A1F6X7U4_9BACT</name>
<dbReference type="InterPro" id="IPR009003">
    <property type="entry name" value="Peptidase_S1_PA"/>
</dbReference>
<dbReference type="EMBL" id="MFUW01000020">
    <property type="protein sequence ID" value="OGI90196.1"/>
    <property type="molecule type" value="Genomic_DNA"/>
</dbReference>
<proteinExistence type="predicted"/>
<organism evidence="1 2">
    <name type="scientific">Candidatus Nomurabacteria bacterium RIFCSPLOWO2_01_FULL_40_15</name>
    <dbReference type="NCBI Taxonomy" id="1801772"/>
    <lineage>
        <taxon>Bacteria</taxon>
        <taxon>Candidatus Nomuraibacteriota</taxon>
    </lineage>
</organism>
<dbReference type="SUPFAM" id="SSF50494">
    <property type="entry name" value="Trypsin-like serine proteases"/>
    <property type="match status" value="1"/>
</dbReference>
<dbReference type="Proteomes" id="UP000176814">
    <property type="component" value="Unassembled WGS sequence"/>
</dbReference>
<dbReference type="AlphaFoldDB" id="A0A1F6X7U4"/>
<comment type="caution">
    <text evidence="1">The sequence shown here is derived from an EMBL/GenBank/DDBJ whole genome shotgun (WGS) entry which is preliminary data.</text>
</comment>
<protein>
    <submittedName>
        <fullName evidence="1">Uncharacterized protein</fullName>
    </submittedName>
</protein>
<reference evidence="1 2" key="1">
    <citation type="journal article" date="2016" name="Nat. Commun.">
        <title>Thousands of microbial genomes shed light on interconnected biogeochemical processes in an aquifer system.</title>
        <authorList>
            <person name="Anantharaman K."/>
            <person name="Brown C.T."/>
            <person name="Hug L.A."/>
            <person name="Sharon I."/>
            <person name="Castelle C.J."/>
            <person name="Probst A.J."/>
            <person name="Thomas B.C."/>
            <person name="Singh A."/>
            <person name="Wilkins M.J."/>
            <person name="Karaoz U."/>
            <person name="Brodie E.L."/>
            <person name="Williams K.H."/>
            <person name="Hubbard S.S."/>
            <person name="Banfield J.F."/>
        </authorList>
    </citation>
    <scope>NUCLEOTIDE SEQUENCE [LARGE SCALE GENOMIC DNA]</scope>
</reference>
<sequence length="254" mass="26977">MDIKDLNKSQLILLAILLSFITSIATGITTVTLMQQAPSSVTVPINRVVRQTVEKIQQIEGKTTVNTVVVKEEDLVVDAIAENQSATFAISKGGIDENGNSIEIPLGRGFAVSAEGFVVIDGMLARGKEAYFVQNASGKFKADFMYLDNAGFSFLKIGAPLDEKSKLSFTVPTSGDLSEMKIGQKIIVLGSTISSFIFEGNKNIQINVTKSIAGGLVLNLDGKALGIALSGETKSFASIDAINESLKAQTTPKI</sequence>
<evidence type="ECO:0000313" key="2">
    <source>
        <dbReference type="Proteomes" id="UP000176814"/>
    </source>
</evidence>
<accession>A0A1F6X7U4</accession>